<sequence>MAHAPLRHPLRHSPPLASLSPSHSSALPPGLARPRFVAAMRRIPVPSVVFTVGVITLNCTQSHVTCSLSPAQHLPQPTPRRPSAHPTSASSCSSPMPIRNSHARMPADESFKRPNTPH</sequence>
<dbReference type="EMBL" id="KZ678152">
    <property type="protein sequence ID" value="PSN59799.1"/>
    <property type="molecule type" value="Genomic_DNA"/>
</dbReference>
<organism evidence="2 3">
    <name type="scientific">Corynespora cassiicola Philippines</name>
    <dbReference type="NCBI Taxonomy" id="1448308"/>
    <lineage>
        <taxon>Eukaryota</taxon>
        <taxon>Fungi</taxon>
        <taxon>Dikarya</taxon>
        <taxon>Ascomycota</taxon>
        <taxon>Pezizomycotina</taxon>
        <taxon>Dothideomycetes</taxon>
        <taxon>Pleosporomycetidae</taxon>
        <taxon>Pleosporales</taxon>
        <taxon>Corynesporascaceae</taxon>
        <taxon>Corynespora</taxon>
    </lineage>
</organism>
<feature type="compositionally biased region" description="Basic residues" evidence="1">
    <location>
        <begin position="1"/>
        <end position="11"/>
    </location>
</feature>
<feature type="region of interest" description="Disordered" evidence="1">
    <location>
        <begin position="1"/>
        <end position="30"/>
    </location>
</feature>
<reference evidence="2 3" key="1">
    <citation type="journal article" date="2018" name="Front. Microbiol.">
        <title>Genome-Wide Analysis of Corynespora cassiicola Leaf Fall Disease Putative Effectors.</title>
        <authorList>
            <person name="Lopez D."/>
            <person name="Ribeiro S."/>
            <person name="Label P."/>
            <person name="Fumanal B."/>
            <person name="Venisse J.S."/>
            <person name="Kohler A."/>
            <person name="de Oliveira R.R."/>
            <person name="Labutti K."/>
            <person name="Lipzen A."/>
            <person name="Lail K."/>
            <person name="Bauer D."/>
            <person name="Ohm R.A."/>
            <person name="Barry K.W."/>
            <person name="Spatafora J."/>
            <person name="Grigoriev I.V."/>
            <person name="Martin F.M."/>
            <person name="Pujade-Renaud V."/>
        </authorList>
    </citation>
    <scope>NUCLEOTIDE SEQUENCE [LARGE SCALE GENOMIC DNA]</scope>
    <source>
        <strain evidence="2 3">Philippines</strain>
    </source>
</reference>
<keyword evidence="3" id="KW-1185">Reference proteome</keyword>
<feature type="compositionally biased region" description="Low complexity" evidence="1">
    <location>
        <begin position="13"/>
        <end position="30"/>
    </location>
</feature>
<dbReference type="Proteomes" id="UP000240883">
    <property type="component" value="Unassembled WGS sequence"/>
</dbReference>
<name>A0A2T2N351_CORCC</name>
<feature type="region of interest" description="Disordered" evidence="1">
    <location>
        <begin position="69"/>
        <end position="118"/>
    </location>
</feature>
<feature type="compositionally biased region" description="Low complexity" evidence="1">
    <location>
        <begin position="84"/>
        <end position="97"/>
    </location>
</feature>
<protein>
    <submittedName>
        <fullName evidence="2">Uncharacterized protein</fullName>
    </submittedName>
</protein>
<evidence type="ECO:0000313" key="2">
    <source>
        <dbReference type="EMBL" id="PSN59799.1"/>
    </source>
</evidence>
<proteinExistence type="predicted"/>
<gene>
    <name evidence="2" type="ORF">BS50DRAFT_579616</name>
</gene>
<evidence type="ECO:0000313" key="3">
    <source>
        <dbReference type="Proteomes" id="UP000240883"/>
    </source>
</evidence>
<evidence type="ECO:0000256" key="1">
    <source>
        <dbReference type="SAM" id="MobiDB-lite"/>
    </source>
</evidence>
<dbReference type="AlphaFoldDB" id="A0A2T2N351"/>
<accession>A0A2T2N351</accession>